<dbReference type="SUPFAM" id="SSF103481">
    <property type="entry name" value="Multidrug resistance efflux transporter EmrE"/>
    <property type="match status" value="2"/>
</dbReference>
<dbReference type="InterPro" id="IPR000620">
    <property type="entry name" value="EamA_dom"/>
</dbReference>
<keyword evidence="4 6" id="KW-1133">Transmembrane helix</keyword>
<evidence type="ECO:0000259" key="7">
    <source>
        <dbReference type="Pfam" id="PF00892"/>
    </source>
</evidence>
<keyword evidence="5 6" id="KW-0472">Membrane</keyword>
<accession>F8FNF9</accession>
<dbReference type="PATRIC" id="fig|1036673.3.peg.325"/>
<dbReference type="PANTHER" id="PTHR32322:SF2">
    <property type="entry name" value="EAMA DOMAIN-CONTAINING PROTEIN"/>
    <property type="match status" value="1"/>
</dbReference>
<dbReference type="GO" id="GO:0016020">
    <property type="term" value="C:membrane"/>
    <property type="evidence" value="ECO:0007669"/>
    <property type="project" value="UniProtKB-SubCell"/>
</dbReference>
<feature type="transmembrane region" description="Helical" evidence="6">
    <location>
        <begin position="216"/>
        <end position="238"/>
    </location>
</feature>
<feature type="transmembrane region" description="Helical" evidence="6">
    <location>
        <begin position="182"/>
        <end position="204"/>
    </location>
</feature>
<reference evidence="9" key="1">
    <citation type="submission" date="2011-06" db="EMBL/GenBank/DDBJ databases">
        <title>Complete genome sequence of Paenibacillus mucilaginosus KNP414.</title>
        <authorList>
            <person name="Wang J."/>
            <person name="Hu S."/>
            <person name="Hu X."/>
            <person name="Zhang B."/>
            <person name="Dong D."/>
            <person name="Zhang S."/>
            <person name="Zhao K."/>
            <person name="Wu D."/>
        </authorList>
    </citation>
    <scope>NUCLEOTIDE SEQUENCE [LARGE SCALE GENOMIC DNA]</scope>
    <source>
        <strain evidence="9">KNP414</strain>
    </source>
</reference>
<dbReference type="KEGG" id="pms:KNP414_00371"/>
<evidence type="ECO:0000256" key="2">
    <source>
        <dbReference type="ARBA" id="ARBA00007362"/>
    </source>
</evidence>
<feature type="transmembrane region" description="Helical" evidence="6">
    <location>
        <begin position="36"/>
        <end position="55"/>
    </location>
</feature>
<feature type="transmembrane region" description="Helical" evidence="6">
    <location>
        <begin position="75"/>
        <end position="94"/>
    </location>
</feature>
<feature type="transmembrane region" description="Helical" evidence="6">
    <location>
        <begin position="100"/>
        <end position="119"/>
    </location>
</feature>
<evidence type="ECO:0000256" key="3">
    <source>
        <dbReference type="ARBA" id="ARBA00022692"/>
    </source>
</evidence>
<feature type="domain" description="EamA" evidence="7">
    <location>
        <begin position="160"/>
        <end position="291"/>
    </location>
</feature>
<gene>
    <name evidence="8" type="ordered locus">KNP414_00371</name>
</gene>
<feature type="transmembrane region" description="Helical" evidence="6">
    <location>
        <begin position="131"/>
        <end position="152"/>
    </location>
</feature>
<protein>
    <recommendedName>
        <fullName evidence="7">EamA domain-containing protein</fullName>
    </recommendedName>
</protein>
<evidence type="ECO:0000256" key="5">
    <source>
        <dbReference type="ARBA" id="ARBA00023136"/>
    </source>
</evidence>
<keyword evidence="3 6" id="KW-0812">Transmembrane</keyword>
<feature type="transmembrane region" description="Helical" evidence="6">
    <location>
        <begin position="250"/>
        <end position="268"/>
    </location>
</feature>
<evidence type="ECO:0000256" key="1">
    <source>
        <dbReference type="ARBA" id="ARBA00004127"/>
    </source>
</evidence>
<name>F8FNF9_PAEMK</name>
<dbReference type="InterPro" id="IPR037185">
    <property type="entry name" value="EmrE-like"/>
</dbReference>
<comment type="subcellular location">
    <subcellularLocation>
        <location evidence="1">Endomembrane system</location>
        <topology evidence="1">Multi-pass membrane protein</topology>
    </subcellularLocation>
</comment>
<dbReference type="AlphaFoldDB" id="F8FNF9"/>
<evidence type="ECO:0000313" key="8">
    <source>
        <dbReference type="EMBL" id="AEI38996.1"/>
    </source>
</evidence>
<dbReference type="EMBL" id="CP002869">
    <property type="protein sequence ID" value="AEI38996.1"/>
    <property type="molecule type" value="Genomic_DNA"/>
</dbReference>
<feature type="transmembrane region" description="Helical" evidence="6">
    <location>
        <begin position="158"/>
        <end position="175"/>
    </location>
</feature>
<dbReference type="RefSeq" id="WP_013914162.1">
    <property type="nucleotide sequence ID" value="NC_015690.1"/>
</dbReference>
<evidence type="ECO:0000256" key="6">
    <source>
        <dbReference type="SAM" id="Phobius"/>
    </source>
</evidence>
<organism evidence="8 9">
    <name type="scientific">Paenibacillus mucilaginosus (strain KNP414)</name>
    <dbReference type="NCBI Taxonomy" id="1036673"/>
    <lineage>
        <taxon>Bacteria</taxon>
        <taxon>Bacillati</taxon>
        <taxon>Bacillota</taxon>
        <taxon>Bacilli</taxon>
        <taxon>Bacillales</taxon>
        <taxon>Paenibacillaceae</taxon>
        <taxon>Paenibacillus</taxon>
    </lineage>
</organism>
<evidence type="ECO:0000313" key="9">
    <source>
        <dbReference type="Proteomes" id="UP000006620"/>
    </source>
</evidence>
<evidence type="ECO:0000256" key="4">
    <source>
        <dbReference type="ARBA" id="ARBA00022989"/>
    </source>
</evidence>
<dbReference type="HOGENOM" id="CLU_033863_19_0_9"/>
<feature type="domain" description="EamA" evidence="7">
    <location>
        <begin position="4"/>
        <end position="144"/>
    </location>
</feature>
<dbReference type="Proteomes" id="UP000006620">
    <property type="component" value="Chromosome"/>
</dbReference>
<dbReference type="Pfam" id="PF00892">
    <property type="entry name" value="EamA"/>
    <property type="match status" value="2"/>
</dbReference>
<sequence length="308" mass="33032">MKNKGVIMVLAAAVAWGLSGIGAQLFFSHFDSTPGWLVSVRMLCAGGLMILLHSLLQGVKSTFSVWSHKKDRRSLLVFGLVGMLGVQYTFFEAIDKGNAATATLLQYLGPVFIIAYVSVHRRRMPGGRELSAFALALIGIFLMTTGGSFGSLTMSVEAFVWGIVTALAAAFYTLYPGRLIAAWGSVPVVGWSMIIGGTGLSILHPPWVFDWSQASLYMGGLLAFIVIIGTIIPFFLFLESLRYVTAAKASILSSAEPLTSVLVGTLFLHIPMDAVQLLGSLCIILTVIVLTLPSRRKEEAAEEPAVTG</sequence>
<feature type="transmembrane region" description="Helical" evidence="6">
    <location>
        <begin position="274"/>
        <end position="292"/>
    </location>
</feature>
<dbReference type="PANTHER" id="PTHR32322">
    <property type="entry name" value="INNER MEMBRANE TRANSPORTER"/>
    <property type="match status" value="1"/>
</dbReference>
<comment type="similarity">
    <text evidence="2">Belongs to the EamA transporter family.</text>
</comment>
<dbReference type="InterPro" id="IPR050638">
    <property type="entry name" value="AA-Vitamin_Transporters"/>
</dbReference>
<reference evidence="8 9" key="2">
    <citation type="journal article" date="2013" name="Genome Announc.">
        <title>Genome Sequence of Growth-Improving Paenibacillus mucilaginosus Strain KNP414.</title>
        <authorList>
            <person name="Lu J.J."/>
            <person name="Wang J.F."/>
            <person name="Hu X.F."/>
        </authorList>
    </citation>
    <scope>NUCLEOTIDE SEQUENCE [LARGE SCALE GENOMIC DNA]</scope>
    <source>
        <strain evidence="8 9">KNP414</strain>
    </source>
</reference>
<proteinExistence type="inferred from homology"/>